<dbReference type="AlphaFoldDB" id="A0A9J6ZCC0"/>
<dbReference type="EMBL" id="CP097899">
    <property type="protein sequence ID" value="URN93679.1"/>
    <property type="molecule type" value="Genomic_DNA"/>
</dbReference>
<evidence type="ECO:0008006" key="3">
    <source>
        <dbReference type="Google" id="ProtNLM"/>
    </source>
</evidence>
<proteinExistence type="predicted"/>
<gene>
    <name evidence="1" type="ORF">NAG76_17885</name>
</gene>
<dbReference type="KEGG" id="plig:NAG76_17885"/>
<organism evidence="1 2">
    <name type="scientific">Candidatus Pristimantibacillus lignocellulolyticus</name>
    <dbReference type="NCBI Taxonomy" id="2994561"/>
    <lineage>
        <taxon>Bacteria</taxon>
        <taxon>Bacillati</taxon>
        <taxon>Bacillota</taxon>
        <taxon>Bacilli</taxon>
        <taxon>Bacillales</taxon>
        <taxon>Paenibacillaceae</taxon>
        <taxon>Candidatus Pristimantibacillus</taxon>
    </lineage>
</organism>
<name>A0A9J6ZCC0_9BACL</name>
<dbReference type="Proteomes" id="UP001056756">
    <property type="component" value="Chromosome"/>
</dbReference>
<protein>
    <recommendedName>
        <fullName evidence="3">DUF1963 domain-containing protein</fullName>
    </recommendedName>
</protein>
<reference evidence="1" key="1">
    <citation type="submission" date="2022-05" db="EMBL/GenBank/DDBJ databases">
        <title>Novel bacterial taxa in a minimal lignocellulolytic consortium and its capacity to transform plastics disclosed by genome-resolved metagenomics.</title>
        <authorList>
            <person name="Rodriguez C.A.D."/>
            <person name="Diaz-Garcia L."/>
            <person name="Herrera K."/>
            <person name="Tarazona N.A."/>
            <person name="Sproer C."/>
            <person name="Overmann J."/>
            <person name="Jimenez D.J."/>
        </authorList>
    </citation>
    <scope>NUCLEOTIDE SEQUENCE</scope>
    <source>
        <strain evidence="1">MAG5</strain>
    </source>
</reference>
<evidence type="ECO:0000313" key="1">
    <source>
        <dbReference type="EMBL" id="URN93679.1"/>
    </source>
</evidence>
<sequence length="363" mass="41098">MKFNCQNCDAPIGFEGVCWKCRTEQERNEVLGWTDEQIAVKIQHLIAHADRLVKWDTVEYKDCSKLLELRGIFPPELQRAALAAKAFSMEQLYYHAPVDVRDGLIELLLQTTDAHEANNLMSCLAMQGDERALETLLELELNPAPWSQNLFVDPSIYAQAGGWTFDRTGNRRELNFATCYAMEKGDKSIDKSALIGTSRTDTCPHCKRQLVDILVLDGRDERLSFLEMDGIFTATCCPNCCCYTDAVFSRFTLDGESSAIFPYNELDDEMNEEVIEALSSNSYILGKSPVPLFYGVGSEDINTIGGFASWVQDWQYVNCPDCSKPMKYIAQIRWDTLMDYSEGTLFIEVCTDCHVASMHHQQT</sequence>
<accession>A0A9J6ZCC0</accession>
<evidence type="ECO:0000313" key="2">
    <source>
        <dbReference type="Proteomes" id="UP001056756"/>
    </source>
</evidence>